<dbReference type="Proteomes" id="UP000678393">
    <property type="component" value="Unassembled WGS sequence"/>
</dbReference>
<feature type="non-terminal residue" evidence="1">
    <location>
        <position position="1"/>
    </location>
</feature>
<proteinExistence type="predicted"/>
<gene>
    <name evidence="1" type="ORF">CUNI_LOCUS11746</name>
</gene>
<name>A0A8S3ZDD8_9EUPU</name>
<evidence type="ECO:0000313" key="2">
    <source>
        <dbReference type="Proteomes" id="UP000678393"/>
    </source>
</evidence>
<comment type="caution">
    <text evidence="1">The sequence shown here is derived from an EMBL/GenBank/DDBJ whole genome shotgun (WGS) entry which is preliminary data.</text>
</comment>
<accession>A0A8S3ZDD8</accession>
<organism evidence="1 2">
    <name type="scientific">Candidula unifasciata</name>
    <dbReference type="NCBI Taxonomy" id="100452"/>
    <lineage>
        <taxon>Eukaryota</taxon>
        <taxon>Metazoa</taxon>
        <taxon>Spiralia</taxon>
        <taxon>Lophotrochozoa</taxon>
        <taxon>Mollusca</taxon>
        <taxon>Gastropoda</taxon>
        <taxon>Heterobranchia</taxon>
        <taxon>Euthyneura</taxon>
        <taxon>Panpulmonata</taxon>
        <taxon>Eupulmonata</taxon>
        <taxon>Stylommatophora</taxon>
        <taxon>Helicina</taxon>
        <taxon>Helicoidea</taxon>
        <taxon>Geomitridae</taxon>
        <taxon>Candidula</taxon>
    </lineage>
</organism>
<dbReference type="EMBL" id="CAJHNH020002280">
    <property type="protein sequence ID" value="CAG5126188.1"/>
    <property type="molecule type" value="Genomic_DNA"/>
</dbReference>
<evidence type="ECO:0000313" key="1">
    <source>
        <dbReference type="EMBL" id="CAG5126188.1"/>
    </source>
</evidence>
<dbReference type="AlphaFoldDB" id="A0A8S3ZDD8"/>
<sequence length="180" mass="19279">AGTKTVAVPAVMPGHISYLTHYPGLQALSAMPAQASAATYSPFLTSLASMTMPGNGDATSVMSQPLTHNMIATKAIRADKFEPTSDSGDTVTSHSSLMDTYSYPTFFSQHSTIPGMVPAYKRIAVGDFTKGGYPVYQTNPLMSPLQPASLMQLQQLQQLQQPASYMPMTFAGNPHSVPRF</sequence>
<reference evidence="1" key="1">
    <citation type="submission" date="2021-04" db="EMBL/GenBank/DDBJ databases">
        <authorList>
            <consortium name="Molecular Ecology Group"/>
        </authorList>
    </citation>
    <scope>NUCLEOTIDE SEQUENCE</scope>
</reference>
<protein>
    <submittedName>
        <fullName evidence="1">Uncharacterized protein</fullName>
    </submittedName>
</protein>
<keyword evidence="2" id="KW-1185">Reference proteome</keyword>